<comment type="caution">
    <text evidence="9">The sequence shown here is derived from an EMBL/GenBank/DDBJ whole genome shotgun (WGS) entry which is preliminary data.</text>
</comment>
<reference evidence="9 10" key="1">
    <citation type="submission" date="2020-09" db="EMBL/GenBank/DDBJ databases">
        <title>Genome sequencing and assembly of Pontibacter sp.</title>
        <authorList>
            <person name="Chhetri G."/>
        </authorList>
    </citation>
    <scope>NUCLEOTIDE SEQUENCE [LARGE SCALE GENOMIC DNA]</scope>
    <source>
        <strain evidence="9 10">JH31</strain>
    </source>
</reference>
<dbReference type="InterPro" id="IPR002549">
    <property type="entry name" value="AI-2E-like"/>
</dbReference>
<feature type="transmembrane region" description="Helical" evidence="8">
    <location>
        <begin position="229"/>
        <end position="256"/>
    </location>
</feature>
<evidence type="ECO:0000256" key="1">
    <source>
        <dbReference type="ARBA" id="ARBA00004651"/>
    </source>
</evidence>
<feature type="transmembrane region" description="Helical" evidence="8">
    <location>
        <begin position="7"/>
        <end position="25"/>
    </location>
</feature>
<feature type="transmembrane region" description="Helical" evidence="8">
    <location>
        <begin position="143"/>
        <end position="167"/>
    </location>
</feature>
<keyword evidence="3" id="KW-0813">Transport</keyword>
<feature type="transmembrane region" description="Helical" evidence="8">
    <location>
        <begin position="201"/>
        <end position="223"/>
    </location>
</feature>
<evidence type="ECO:0000256" key="2">
    <source>
        <dbReference type="ARBA" id="ARBA00009773"/>
    </source>
</evidence>
<dbReference type="RefSeq" id="WP_191182351.1">
    <property type="nucleotide sequence ID" value="NZ_JACXAJ010000001.1"/>
</dbReference>
<comment type="subcellular location">
    <subcellularLocation>
        <location evidence="1">Cell membrane</location>
        <topology evidence="1">Multi-pass membrane protein</topology>
    </subcellularLocation>
</comment>
<feature type="transmembrane region" description="Helical" evidence="8">
    <location>
        <begin position="268"/>
        <end position="285"/>
    </location>
</feature>
<feature type="transmembrane region" description="Helical" evidence="8">
    <location>
        <begin position="305"/>
        <end position="327"/>
    </location>
</feature>
<evidence type="ECO:0000256" key="6">
    <source>
        <dbReference type="ARBA" id="ARBA00022989"/>
    </source>
</evidence>
<keyword evidence="5 8" id="KW-0812">Transmembrane</keyword>
<accession>A0ABR7XE91</accession>
<dbReference type="Proteomes" id="UP000625551">
    <property type="component" value="Unassembled WGS sequence"/>
</dbReference>
<sequence length="367" mass="41784">MGKDLKFVKRLTFWLLFLVLLVFVLVEAREFLYPLVIALLFSYLLYPIVKRMENWGVPRILANIVTIVMTVALFAGLLILLYKQLSVFLTDFPDLKDKALLNIDRLQVMIDQKLGDNNHANERWLRMQVSNFFDLIGSAIAEVLLATTSTLTKLALIPVYMFLMLYYRNKFEAFILRAVSPYRKEKTKAIIDELSQVTIRYMGGVVIVILILCFINSIGLLLIGVEYAILLGVISAFINFIPYFGTLIGGAIPLFYTLIVQGDPQKTLAVLLFFLVVQFTENNILTPNITGSRVNINPMFTILSIIVGGMIWGLPGMFVAVPLLGMFKIYCDFNERMNSYSYLLGTEGTEEHALTLDKILHFFRIKK</sequence>
<keyword evidence="7 8" id="KW-0472">Membrane</keyword>
<keyword evidence="4" id="KW-1003">Cell membrane</keyword>
<protein>
    <submittedName>
        <fullName evidence="9">AI-2E family transporter</fullName>
    </submittedName>
</protein>
<evidence type="ECO:0000313" key="10">
    <source>
        <dbReference type="Proteomes" id="UP000625551"/>
    </source>
</evidence>
<gene>
    <name evidence="9" type="ORF">H9Q13_03530</name>
</gene>
<evidence type="ECO:0000256" key="3">
    <source>
        <dbReference type="ARBA" id="ARBA00022448"/>
    </source>
</evidence>
<keyword evidence="6 8" id="KW-1133">Transmembrane helix</keyword>
<dbReference type="EMBL" id="JACXAJ010000001">
    <property type="protein sequence ID" value="MBD1396226.1"/>
    <property type="molecule type" value="Genomic_DNA"/>
</dbReference>
<comment type="similarity">
    <text evidence="2">Belongs to the autoinducer-2 exporter (AI-2E) (TC 2.A.86) family.</text>
</comment>
<evidence type="ECO:0000256" key="7">
    <source>
        <dbReference type="ARBA" id="ARBA00023136"/>
    </source>
</evidence>
<name>A0ABR7XE91_9BACT</name>
<feature type="transmembrane region" description="Helical" evidence="8">
    <location>
        <begin position="61"/>
        <end position="82"/>
    </location>
</feature>
<evidence type="ECO:0000256" key="5">
    <source>
        <dbReference type="ARBA" id="ARBA00022692"/>
    </source>
</evidence>
<keyword evidence="10" id="KW-1185">Reference proteome</keyword>
<evidence type="ECO:0000313" key="9">
    <source>
        <dbReference type="EMBL" id="MBD1396226.1"/>
    </source>
</evidence>
<dbReference type="PANTHER" id="PTHR21716:SF53">
    <property type="entry name" value="PERMEASE PERM-RELATED"/>
    <property type="match status" value="1"/>
</dbReference>
<evidence type="ECO:0000256" key="4">
    <source>
        <dbReference type="ARBA" id="ARBA00022475"/>
    </source>
</evidence>
<dbReference type="PANTHER" id="PTHR21716">
    <property type="entry name" value="TRANSMEMBRANE PROTEIN"/>
    <property type="match status" value="1"/>
</dbReference>
<evidence type="ECO:0000256" key="8">
    <source>
        <dbReference type="SAM" id="Phobius"/>
    </source>
</evidence>
<proteinExistence type="inferred from homology"/>
<organism evidence="9 10">
    <name type="scientific">Pontibacter aquaedesilientis</name>
    <dbReference type="NCBI Taxonomy" id="2766980"/>
    <lineage>
        <taxon>Bacteria</taxon>
        <taxon>Pseudomonadati</taxon>
        <taxon>Bacteroidota</taxon>
        <taxon>Cytophagia</taxon>
        <taxon>Cytophagales</taxon>
        <taxon>Hymenobacteraceae</taxon>
        <taxon>Pontibacter</taxon>
    </lineage>
</organism>
<dbReference type="Pfam" id="PF01594">
    <property type="entry name" value="AI-2E_transport"/>
    <property type="match status" value="1"/>
</dbReference>
<feature type="transmembrane region" description="Helical" evidence="8">
    <location>
        <begin position="31"/>
        <end position="49"/>
    </location>
</feature>